<proteinExistence type="predicted"/>
<dbReference type="Proteomes" id="UP000446866">
    <property type="component" value="Unassembled WGS sequence"/>
</dbReference>
<dbReference type="EMBL" id="QXWK01000023">
    <property type="protein sequence ID" value="NBH62368.1"/>
    <property type="molecule type" value="Genomic_DNA"/>
</dbReference>
<organism evidence="1 2">
    <name type="scientific">Anaerotruncus colihominis</name>
    <dbReference type="NCBI Taxonomy" id="169435"/>
    <lineage>
        <taxon>Bacteria</taxon>
        <taxon>Bacillati</taxon>
        <taxon>Bacillota</taxon>
        <taxon>Clostridia</taxon>
        <taxon>Eubacteriales</taxon>
        <taxon>Oscillospiraceae</taxon>
        <taxon>Anaerotruncus</taxon>
    </lineage>
</organism>
<evidence type="ECO:0000313" key="1">
    <source>
        <dbReference type="EMBL" id="NBH62368.1"/>
    </source>
</evidence>
<evidence type="ECO:0000313" key="2">
    <source>
        <dbReference type="Proteomes" id="UP000446866"/>
    </source>
</evidence>
<accession>A0A845QQR3</accession>
<dbReference type="SUPFAM" id="SSF52540">
    <property type="entry name" value="P-loop containing nucleoside triphosphate hydrolases"/>
    <property type="match status" value="2"/>
</dbReference>
<dbReference type="AlphaFoldDB" id="A0A845QQR3"/>
<dbReference type="RefSeq" id="WP_160202654.1">
    <property type="nucleotide sequence ID" value="NZ_QXWK01000023.1"/>
</dbReference>
<dbReference type="Gene3D" id="3.40.50.300">
    <property type="entry name" value="P-loop containing nucleotide triphosphate hydrolases"/>
    <property type="match status" value="1"/>
</dbReference>
<sequence length="370" mass="41814">MSIIRHYFPGNNTPEGFFSYYGYILGQREASRIVCIKGGPGTGKSTFLKKVGKRLSEAGESVDFLHCSADDNSLDGIILPDRKIAFVDGTSPHVIDPITPGAVDYIINFGEFWNDKKIADCKEDIIRYNEECSGWYKIAYNYLAAAKKIYDSMATIYDDGIEVSEIYKLAADIIGQEYQKYDISFKSGAVKKFFATGLTWEGSISYLKTLLQQSKKIYLINVPEGYSNTSFMNVLQDGAVYRGFDVESFYCPMDPAYKLEHLLVPELGLAFITTNKWHDLEPWEITGEEGTLKEITMVDISDYQSTYFAEKNAGIIGKLSKLYASLIQEAMDALARAKETHDLVEKMYIRNMDFEKIDQLVEDTVAEILK</sequence>
<keyword evidence="2" id="KW-1185">Reference proteome</keyword>
<dbReference type="InterPro" id="IPR027417">
    <property type="entry name" value="P-loop_NTPase"/>
</dbReference>
<name>A0A845QQR3_9FIRM</name>
<comment type="caution">
    <text evidence="1">The sequence shown here is derived from an EMBL/GenBank/DDBJ whole genome shotgun (WGS) entry which is preliminary data.</text>
</comment>
<protein>
    <submittedName>
        <fullName evidence="1">ATPase</fullName>
    </submittedName>
</protein>
<reference evidence="1 2" key="1">
    <citation type="submission" date="2018-08" db="EMBL/GenBank/DDBJ databases">
        <title>Murine metabolic-syndrome-specific gut microbial biobank.</title>
        <authorList>
            <person name="Liu C."/>
        </authorList>
    </citation>
    <scope>NUCLEOTIDE SEQUENCE [LARGE SCALE GENOMIC DNA]</scope>
    <source>
        <strain evidence="1 2">28</strain>
    </source>
</reference>
<gene>
    <name evidence="1" type="ORF">D0435_11975</name>
</gene>